<accession>A0A7W5TTH6</accession>
<organism evidence="3 4">
    <name type="scientific">Garicola koreensis</name>
    <dbReference type="NCBI Taxonomy" id="1262554"/>
    <lineage>
        <taxon>Bacteria</taxon>
        <taxon>Bacillati</taxon>
        <taxon>Actinomycetota</taxon>
        <taxon>Actinomycetes</taxon>
        <taxon>Micrococcales</taxon>
        <taxon>Micrococcaceae</taxon>
        <taxon>Garicola</taxon>
    </lineage>
</organism>
<dbReference type="GO" id="GO:0016878">
    <property type="term" value="F:acid-thiol ligase activity"/>
    <property type="evidence" value="ECO:0007669"/>
    <property type="project" value="UniProtKB-ARBA"/>
</dbReference>
<dbReference type="AlphaFoldDB" id="A0A7W5TTH6"/>
<dbReference type="Pfam" id="PF13193">
    <property type="entry name" value="AMP-binding_C"/>
    <property type="match status" value="1"/>
</dbReference>
<dbReference type="Proteomes" id="UP000547528">
    <property type="component" value="Unassembled WGS sequence"/>
</dbReference>
<feature type="domain" description="AMP-dependent synthetase/ligase" evidence="1">
    <location>
        <begin position="15"/>
        <end position="375"/>
    </location>
</feature>
<evidence type="ECO:0000313" key="4">
    <source>
        <dbReference type="Proteomes" id="UP000547528"/>
    </source>
</evidence>
<dbReference type="SUPFAM" id="SSF56801">
    <property type="entry name" value="Acetyl-CoA synthetase-like"/>
    <property type="match status" value="1"/>
</dbReference>
<dbReference type="Gene3D" id="3.30.300.30">
    <property type="match status" value="1"/>
</dbReference>
<dbReference type="Pfam" id="PF00501">
    <property type="entry name" value="AMP-binding"/>
    <property type="match status" value="1"/>
</dbReference>
<evidence type="ECO:0000313" key="3">
    <source>
        <dbReference type="EMBL" id="MBB3668382.1"/>
    </source>
</evidence>
<dbReference type="InterPro" id="IPR045851">
    <property type="entry name" value="AMP-bd_C_sf"/>
</dbReference>
<comment type="caution">
    <text evidence="3">The sequence shown here is derived from an EMBL/GenBank/DDBJ whole genome shotgun (WGS) entry which is preliminary data.</text>
</comment>
<dbReference type="RefSeq" id="WP_183358785.1">
    <property type="nucleotide sequence ID" value="NZ_BAABKR010000016.1"/>
</dbReference>
<dbReference type="InterPro" id="IPR025110">
    <property type="entry name" value="AMP-bd_C"/>
</dbReference>
<proteinExistence type="predicted"/>
<keyword evidence="4" id="KW-1185">Reference proteome</keyword>
<dbReference type="EMBL" id="JACIBT010000017">
    <property type="protein sequence ID" value="MBB3668382.1"/>
    <property type="molecule type" value="Genomic_DNA"/>
</dbReference>
<dbReference type="InterPro" id="IPR020845">
    <property type="entry name" value="AMP-binding_CS"/>
</dbReference>
<gene>
    <name evidence="3" type="ORF">FHX47_002017</name>
</gene>
<keyword evidence="3" id="KW-0436">Ligase</keyword>
<dbReference type="PANTHER" id="PTHR43767:SF1">
    <property type="entry name" value="NONRIBOSOMAL PEPTIDE SYNTHASE PES1 (EUROFUNG)-RELATED"/>
    <property type="match status" value="1"/>
</dbReference>
<evidence type="ECO:0000259" key="1">
    <source>
        <dbReference type="Pfam" id="PF00501"/>
    </source>
</evidence>
<protein>
    <submittedName>
        <fullName evidence="3">Fatty-acyl-CoA synthase</fullName>
        <ecNumber evidence="3">6.2.1.-</ecNumber>
    </submittedName>
</protein>
<dbReference type="InterPro" id="IPR000873">
    <property type="entry name" value="AMP-dep_synth/lig_dom"/>
</dbReference>
<feature type="domain" description="AMP-binding enzyme C-terminal" evidence="2">
    <location>
        <begin position="425"/>
        <end position="500"/>
    </location>
</feature>
<evidence type="ECO:0000259" key="2">
    <source>
        <dbReference type="Pfam" id="PF13193"/>
    </source>
</evidence>
<sequence length="518" mass="55714">MTGTLHTLGRWTADRAIATPGRTAILDAGVALTYREFEHRSARLAQLLINAGYRPQERIATISGNSADHAVLFFACAKAGLVLAPLSWRLRPRELAAQLQIADPALLVIEEEFSSLAEEACALTTSAPSRVRPGRDGIELEVADPHRRGGSTAGLRTPGSPVQDDDALLMPFTSGTEGPAKAAVLTHANCFWNNLALSRTLEITTSDVVLAILPQFHTGGWNIQPLLAWWTGATVVMERTFDAGRVLSLIEERRITTLMAVPTQYLMLAEHPNFAATDLSSLRLAVVGGASMPPTLLRVWHARGVPLVQGYGLTEAGPNVLSLPAEDARERVGWMGKPYPHVEVAVADPVTGRLLEGPAVGELLVAGPSVFAGYFGDPDATARALAGGWLRTGDLVERDAEGYFRIVDRLKDIFIRGGENVVPSEVEQVLATHPGVADAAVVGVPDDRWGETGHAFIVRRRGVLVDETTLDEHCAEHLSAPKRPSAYSFVAVLPRTGLDKVARARLRPAAAERSHHGH</sequence>
<dbReference type="Gene3D" id="3.40.50.12780">
    <property type="entry name" value="N-terminal domain of ligase-like"/>
    <property type="match status" value="1"/>
</dbReference>
<reference evidence="3 4" key="1">
    <citation type="submission" date="2020-08" db="EMBL/GenBank/DDBJ databases">
        <title>Sequencing the genomes of 1000 actinobacteria strains.</title>
        <authorList>
            <person name="Klenk H.-P."/>
        </authorList>
    </citation>
    <scope>NUCLEOTIDE SEQUENCE [LARGE SCALE GENOMIC DNA]</scope>
    <source>
        <strain evidence="3 4">DSM 28238</strain>
    </source>
</reference>
<dbReference type="PANTHER" id="PTHR43767">
    <property type="entry name" value="LONG-CHAIN-FATTY-ACID--COA LIGASE"/>
    <property type="match status" value="1"/>
</dbReference>
<dbReference type="InterPro" id="IPR042099">
    <property type="entry name" value="ANL_N_sf"/>
</dbReference>
<dbReference type="InterPro" id="IPR050237">
    <property type="entry name" value="ATP-dep_AMP-bd_enzyme"/>
</dbReference>
<name>A0A7W5TTH6_9MICC</name>
<dbReference type="PROSITE" id="PS00455">
    <property type="entry name" value="AMP_BINDING"/>
    <property type="match status" value="1"/>
</dbReference>
<dbReference type="EC" id="6.2.1.-" evidence="3"/>